<comment type="caution">
    <text evidence="1">The sequence shown here is derived from an EMBL/GenBank/DDBJ whole genome shotgun (WGS) entry which is preliminary data.</text>
</comment>
<reference evidence="1 2" key="1">
    <citation type="submission" date="2022-08" db="EMBL/GenBank/DDBJ databases">
        <title>Bacterial and archaeal communities from various locations to study Microbial Dark Matter (Phase II).</title>
        <authorList>
            <person name="Stepanauskas R."/>
        </authorList>
    </citation>
    <scope>NUCLEOTIDE SEQUENCE [LARGE SCALE GENOMIC DNA]</scope>
    <source>
        <strain evidence="1 2">PD1</strain>
    </source>
</reference>
<dbReference type="RefSeq" id="WP_259096626.1">
    <property type="nucleotide sequence ID" value="NZ_CP130454.1"/>
</dbReference>
<evidence type="ECO:0000313" key="1">
    <source>
        <dbReference type="EMBL" id="MCS3919790.1"/>
    </source>
</evidence>
<dbReference type="EMBL" id="JANUCP010000004">
    <property type="protein sequence ID" value="MCS3919790.1"/>
    <property type="molecule type" value="Genomic_DNA"/>
</dbReference>
<gene>
    <name evidence="1" type="ORF">M2350_002207</name>
</gene>
<evidence type="ECO:0000313" key="2">
    <source>
        <dbReference type="Proteomes" id="UP001204798"/>
    </source>
</evidence>
<proteinExistence type="predicted"/>
<keyword evidence="2" id="KW-1185">Reference proteome</keyword>
<protein>
    <submittedName>
        <fullName evidence="1">Uncharacterized protein</fullName>
    </submittedName>
</protein>
<dbReference type="Proteomes" id="UP001204798">
    <property type="component" value="Unassembled WGS sequence"/>
</dbReference>
<organism evidence="1 2">
    <name type="scientific">Candidatus Fervidibacter sacchari</name>
    <dbReference type="NCBI Taxonomy" id="1448929"/>
    <lineage>
        <taxon>Bacteria</taxon>
        <taxon>Candidatus Fervidibacterota</taxon>
        <taxon>Candidatus Fervidibacter</taxon>
    </lineage>
</organism>
<sequence>MAKVKAKATKQVQLIERLQATNDGVKRLRLHDALDALTDEVIAPLTVLALLLKTYSAAGLTFEADDLNALGQLLDALCHKAEAIITEHLSESGSD</sequence>
<accession>A0ABT2EPA6</accession>
<name>A0ABT2EPA6_9BACT</name>